<gene>
    <name evidence="2" type="ORF">H4R20_000661</name>
</gene>
<name>A0A9W8HYH8_9FUNG</name>
<dbReference type="EMBL" id="JANBUO010000025">
    <property type="protein sequence ID" value="KAJ2808770.1"/>
    <property type="molecule type" value="Genomic_DNA"/>
</dbReference>
<comment type="caution">
    <text evidence="2">The sequence shown here is derived from an EMBL/GenBank/DDBJ whole genome shotgun (WGS) entry which is preliminary data.</text>
</comment>
<feature type="compositionally biased region" description="Polar residues" evidence="1">
    <location>
        <begin position="193"/>
        <end position="211"/>
    </location>
</feature>
<keyword evidence="3" id="KW-1185">Reference proteome</keyword>
<evidence type="ECO:0000256" key="1">
    <source>
        <dbReference type="SAM" id="MobiDB-lite"/>
    </source>
</evidence>
<organism evidence="2 3">
    <name type="scientific">Coemansia guatemalensis</name>
    <dbReference type="NCBI Taxonomy" id="2761395"/>
    <lineage>
        <taxon>Eukaryota</taxon>
        <taxon>Fungi</taxon>
        <taxon>Fungi incertae sedis</taxon>
        <taxon>Zoopagomycota</taxon>
        <taxon>Kickxellomycotina</taxon>
        <taxon>Kickxellomycetes</taxon>
        <taxon>Kickxellales</taxon>
        <taxon>Kickxellaceae</taxon>
        <taxon>Coemansia</taxon>
    </lineage>
</organism>
<evidence type="ECO:0000313" key="2">
    <source>
        <dbReference type="EMBL" id="KAJ2808770.1"/>
    </source>
</evidence>
<evidence type="ECO:0000313" key="3">
    <source>
        <dbReference type="Proteomes" id="UP001140094"/>
    </source>
</evidence>
<accession>A0A9W8HYH8</accession>
<feature type="region of interest" description="Disordered" evidence="1">
    <location>
        <begin position="154"/>
        <end position="211"/>
    </location>
</feature>
<proteinExistence type="predicted"/>
<feature type="non-terminal residue" evidence="2">
    <location>
        <position position="1"/>
    </location>
</feature>
<sequence>GLDRSHQGSAGFLPTASGIVQLKIIMQLLSGKAKALVTKKRVRTLEALFKTLELGFPQHDYDLHVLQALKNGNAFKDISPETWGSHALDIFRSMDQTNTNAQAIASALRARNQFAYAPTKVHPNHATVENITGICETYNQESLMLMVDGRTAGASVVGNSQNSGNGNGRNRGRGNSPPTPGNGQGQPQAATTLGQRTPNANGPAPRNSNLN</sequence>
<reference evidence="2" key="1">
    <citation type="submission" date="2022-07" db="EMBL/GenBank/DDBJ databases">
        <title>Phylogenomic reconstructions and comparative analyses of Kickxellomycotina fungi.</title>
        <authorList>
            <person name="Reynolds N.K."/>
            <person name="Stajich J.E."/>
            <person name="Barry K."/>
            <person name="Grigoriev I.V."/>
            <person name="Crous P."/>
            <person name="Smith M.E."/>
        </authorList>
    </citation>
    <scope>NUCLEOTIDE SEQUENCE</scope>
    <source>
        <strain evidence="2">NRRL 1565</strain>
    </source>
</reference>
<protein>
    <submittedName>
        <fullName evidence="2">Uncharacterized protein</fullName>
    </submittedName>
</protein>
<dbReference type="Proteomes" id="UP001140094">
    <property type="component" value="Unassembled WGS sequence"/>
</dbReference>
<dbReference type="AlphaFoldDB" id="A0A9W8HYH8"/>